<reference evidence="3 4" key="1">
    <citation type="journal article" date="2015" name="Plant Cell">
        <title>Oil accumulation by the oleaginous diatom Fistulifera solaris as revealed by the genome and transcriptome.</title>
        <authorList>
            <person name="Tanaka T."/>
            <person name="Maeda Y."/>
            <person name="Veluchamy A."/>
            <person name="Tanaka M."/>
            <person name="Abida H."/>
            <person name="Marechal E."/>
            <person name="Bowler C."/>
            <person name="Muto M."/>
            <person name="Sunaga Y."/>
            <person name="Tanaka M."/>
            <person name="Yoshino T."/>
            <person name="Taniguchi T."/>
            <person name="Fukuda Y."/>
            <person name="Nemoto M."/>
            <person name="Matsumoto M."/>
            <person name="Wong P.S."/>
            <person name="Aburatani S."/>
            <person name="Fujibuchi W."/>
        </authorList>
    </citation>
    <scope>NUCLEOTIDE SEQUENCE [LARGE SCALE GENOMIC DNA]</scope>
    <source>
        <strain evidence="3 4">JPCC DA0580</strain>
    </source>
</reference>
<dbReference type="SUPFAM" id="SSF54928">
    <property type="entry name" value="RNA-binding domain, RBD"/>
    <property type="match status" value="1"/>
</dbReference>
<dbReference type="Gene3D" id="3.30.70.330">
    <property type="match status" value="1"/>
</dbReference>
<dbReference type="GO" id="GO:0003676">
    <property type="term" value="F:nucleic acid binding"/>
    <property type="evidence" value="ECO:0007669"/>
    <property type="project" value="InterPro"/>
</dbReference>
<evidence type="ECO:0000313" key="4">
    <source>
        <dbReference type="Proteomes" id="UP000198406"/>
    </source>
</evidence>
<dbReference type="Pfam" id="PF04677">
    <property type="entry name" value="CwfJ_C_1"/>
    <property type="match status" value="1"/>
</dbReference>
<dbReference type="GO" id="GO:0061632">
    <property type="term" value="F:RNA lariat debranching enzyme activator activity"/>
    <property type="evidence" value="ECO:0007669"/>
    <property type="project" value="TreeGrafter"/>
</dbReference>
<dbReference type="InterPro" id="IPR035979">
    <property type="entry name" value="RBD_domain_sf"/>
</dbReference>
<dbReference type="CDD" id="cd00590">
    <property type="entry name" value="RRM_SF"/>
    <property type="match status" value="1"/>
</dbReference>
<dbReference type="GO" id="GO:0071014">
    <property type="term" value="C:post-mRNA release spliceosomal complex"/>
    <property type="evidence" value="ECO:0007669"/>
    <property type="project" value="TreeGrafter"/>
</dbReference>
<evidence type="ECO:0000313" key="3">
    <source>
        <dbReference type="EMBL" id="GAX15271.1"/>
    </source>
</evidence>
<evidence type="ECO:0000259" key="2">
    <source>
        <dbReference type="Pfam" id="PF04677"/>
    </source>
</evidence>
<dbReference type="PANTHER" id="PTHR12072">
    <property type="entry name" value="CWF19, CELL CYCLE CONTROL PROTEIN"/>
    <property type="match status" value="1"/>
</dbReference>
<dbReference type="InterPro" id="IPR006768">
    <property type="entry name" value="Cwf19-like_C_dom-1"/>
</dbReference>
<dbReference type="OrthoDB" id="444325at2759"/>
<dbReference type="SUPFAM" id="SSF54197">
    <property type="entry name" value="HIT-like"/>
    <property type="match status" value="1"/>
</dbReference>
<name>A0A1Z5JNA2_FISSO</name>
<feature type="domain" description="Cwf19-like C-terminal" evidence="2">
    <location>
        <begin position="550"/>
        <end position="659"/>
    </location>
</feature>
<dbReference type="EMBL" id="BDSP01000089">
    <property type="protein sequence ID" value="GAX15271.1"/>
    <property type="molecule type" value="Genomic_DNA"/>
</dbReference>
<dbReference type="InterPro" id="IPR040194">
    <property type="entry name" value="Cwf19-like"/>
</dbReference>
<dbReference type="Gene3D" id="3.30.428.10">
    <property type="entry name" value="HIT-like"/>
    <property type="match status" value="1"/>
</dbReference>
<gene>
    <name evidence="3" type="ORF">FisN_1Hh708</name>
</gene>
<organism evidence="3 4">
    <name type="scientific">Fistulifera solaris</name>
    <name type="common">Oleaginous diatom</name>
    <dbReference type="NCBI Taxonomy" id="1519565"/>
    <lineage>
        <taxon>Eukaryota</taxon>
        <taxon>Sar</taxon>
        <taxon>Stramenopiles</taxon>
        <taxon>Ochrophyta</taxon>
        <taxon>Bacillariophyta</taxon>
        <taxon>Bacillariophyceae</taxon>
        <taxon>Bacillariophycidae</taxon>
        <taxon>Naviculales</taxon>
        <taxon>Naviculaceae</taxon>
        <taxon>Fistulifera</taxon>
    </lineage>
</organism>
<dbReference type="AlphaFoldDB" id="A0A1Z5JNA2"/>
<dbReference type="InterPro" id="IPR036265">
    <property type="entry name" value="HIT-like_sf"/>
</dbReference>
<dbReference type="PANTHER" id="PTHR12072:SF4">
    <property type="entry name" value="CWF19-LIKE PROTEIN 1"/>
    <property type="match status" value="1"/>
</dbReference>
<accession>A0A1Z5JNA2</accession>
<proteinExistence type="predicted"/>
<dbReference type="InterPro" id="IPR012677">
    <property type="entry name" value="Nucleotide-bd_a/b_plait_sf"/>
</dbReference>
<evidence type="ECO:0000256" key="1">
    <source>
        <dbReference type="SAM" id="MobiDB-lite"/>
    </source>
</evidence>
<dbReference type="Proteomes" id="UP000198406">
    <property type="component" value="Unassembled WGS sequence"/>
</dbReference>
<comment type="caution">
    <text evidence="3">The sequence shown here is derived from an EMBL/GenBank/DDBJ whole genome shotgun (WGS) entry which is preliminary data.</text>
</comment>
<dbReference type="GO" id="GO:0000398">
    <property type="term" value="P:mRNA splicing, via spliceosome"/>
    <property type="evidence" value="ECO:0007669"/>
    <property type="project" value="TreeGrafter"/>
</dbReference>
<dbReference type="InParanoid" id="A0A1Z5JNA2"/>
<sequence length="776" mass="86208">MSKIKILLFGPIFDPESEKLFVSKINALHSSKAGPFDVAFVVGRSTIDSLKESDFPFPVYLHGLKGAQECDNIVNLATNLHVLLTGVKSISITNKGDLIVATLPWNIRVDSQSDLMNHFKHASYTGCDLLLSHEWPQGIESCMNAATNVLMSFDVAHVALQARARYHVSVGDSFQQSTAFDHLPSITHTVKTLHVGRFLSIAPIRNNSTKDTKYVHAVGISPLHSMSTAELNEQRPAVVQPCPFTDTSYQKMNEPLNGNGKSAGANLSEASIRRIMNEERTRDQPQQHRWATKRSRNDDTPIEVDPNCTTLFVHGLHYDVSGRLQLAESGDPLLQNVFSKFNLQSIRRPASSSSFCFLEFATHEHAEKCLEQFGGHVRVEGVELTLKWGSSSGKTSNADSKRQRLTESEAKDSSTVYFKLPPSVFDVKLACENLRKWMENTLEDALAGPDDTEKVTAETEPALRVQARLPQDGAFFGFMDFASHAAASMALATLTGSTDGGRLLTDATGKPSQDLDGLYLHWAKADKRENGIIEDSSGFRFERQHFPADSRKDCWFCLASEDCEKHLITGVYDLCYSAMPKGPVHPGHVLLIPVHHSSKGAFADPAVAEEIESTKRMLREHASRAYDMDLFVFERAIETIHGYHTHVQCVPVERGLGVKLQATMMAQANKIGVHLRELSSDLNLKAVITDDDDSAGYFYIEVPDSRNCYKRFLYKHNTDSGVRVPLQFGREILAAVLGKPQLAHWKSCVLDRDQEAALAASLRMSLNNEKQSEHEE</sequence>
<protein>
    <recommendedName>
        <fullName evidence="2">Cwf19-like C-terminal domain-containing protein</fullName>
    </recommendedName>
</protein>
<feature type="region of interest" description="Disordered" evidence="1">
    <location>
        <begin position="279"/>
        <end position="302"/>
    </location>
</feature>
<keyword evidence="4" id="KW-1185">Reference proteome</keyword>